<feature type="region of interest" description="Disordered" evidence="1">
    <location>
        <begin position="211"/>
        <end position="247"/>
    </location>
</feature>
<dbReference type="PANTHER" id="PTHR33223">
    <property type="entry name" value="CCHC-TYPE DOMAIN-CONTAINING PROTEIN"/>
    <property type="match status" value="1"/>
</dbReference>
<reference evidence="3 4" key="1">
    <citation type="journal article" date="2018" name="Front. Plant Sci.">
        <title>Red Clover (Trifolium pratense) and Zigzag Clover (T. medium) - A Picture of Genomic Similarities and Differences.</title>
        <authorList>
            <person name="Dluhosova J."/>
            <person name="Istvanek J."/>
            <person name="Nedelnik J."/>
            <person name="Repkova J."/>
        </authorList>
    </citation>
    <scope>NUCLEOTIDE SEQUENCE [LARGE SCALE GENOMIC DNA]</scope>
    <source>
        <strain evidence="4">cv. 10/8</strain>
        <tissue evidence="3">Leaf</tissue>
    </source>
</reference>
<sequence length="356" mass="39998">EHLMAVGTQTSIIGAKEHLKCKLLSGTFKDAALRWYMTLPRNSITGYADFHKKIIHQFAGSKHVQVTATTLFVIRQGHNENLQEYLARFSEATIKVSNPNQEMFVAAFHNGLTAGQFNESLVQKPATTMQEIMKWAKCYIKGEESNAEKRSRDSKTEEEYSRLNDTKVHVLDEILNAGLARLPPAPDRHVRLKDLIEKLISSGHLRKILEKAAQGSLNRRTPPNSPRKSSKGDEEEKEQKRITVNTITRGFAGGDESRVARKRYLRRIIQETNLVGHVSFPPTPEISFSANDGNEIFPHDDDPLVIQVQILNCDVKRVLIDSGSSADIMYWEAFKAMQLAGEQLKPYNGTLVGFAG</sequence>
<evidence type="ECO:0000256" key="1">
    <source>
        <dbReference type="SAM" id="MobiDB-lite"/>
    </source>
</evidence>
<dbReference type="AlphaFoldDB" id="A0A392MUM3"/>
<organism evidence="3 4">
    <name type="scientific">Trifolium medium</name>
    <dbReference type="NCBI Taxonomy" id="97028"/>
    <lineage>
        <taxon>Eukaryota</taxon>
        <taxon>Viridiplantae</taxon>
        <taxon>Streptophyta</taxon>
        <taxon>Embryophyta</taxon>
        <taxon>Tracheophyta</taxon>
        <taxon>Spermatophyta</taxon>
        <taxon>Magnoliopsida</taxon>
        <taxon>eudicotyledons</taxon>
        <taxon>Gunneridae</taxon>
        <taxon>Pentapetalae</taxon>
        <taxon>rosids</taxon>
        <taxon>fabids</taxon>
        <taxon>Fabales</taxon>
        <taxon>Fabaceae</taxon>
        <taxon>Papilionoideae</taxon>
        <taxon>50 kb inversion clade</taxon>
        <taxon>NPAAA clade</taxon>
        <taxon>Hologalegina</taxon>
        <taxon>IRL clade</taxon>
        <taxon>Trifolieae</taxon>
        <taxon>Trifolium</taxon>
    </lineage>
</organism>
<evidence type="ECO:0000259" key="2">
    <source>
        <dbReference type="Pfam" id="PF03732"/>
    </source>
</evidence>
<feature type="compositionally biased region" description="Basic and acidic residues" evidence="1">
    <location>
        <begin position="230"/>
        <end position="241"/>
    </location>
</feature>
<name>A0A392MUM3_9FABA</name>
<dbReference type="Proteomes" id="UP000265520">
    <property type="component" value="Unassembled WGS sequence"/>
</dbReference>
<proteinExistence type="predicted"/>
<evidence type="ECO:0000313" key="3">
    <source>
        <dbReference type="EMBL" id="MCH90725.1"/>
    </source>
</evidence>
<gene>
    <name evidence="3" type="ORF">A2U01_0011647</name>
</gene>
<dbReference type="EMBL" id="LXQA010018924">
    <property type="protein sequence ID" value="MCH90725.1"/>
    <property type="molecule type" value="Genomic_DNA"/>
</dbReference>
<comment type="caution">
    <text evidence="3">The sequence shown here is derived from an EMBL/GenBank/DDBJ whole genome shotgun (WGS) entry which is preliminary data.</text>
</comment>
<dbReference type="Pfam" id="PF03732">
    <property type="entry name" value="Retrotrans_gag"/>
    <property type="match status" value="1"/>
</dbReference>
<feature type="non-terminal residue" evidence="3">
    <location>
        <position position="1"/>
    </location>
</feature>
<dbReference type="PANTHER" id="PTHR33223:SF10">
    <property type="entry name" value="AMINOTRANSFERASE-LIKE PLANT MOBILE DOMAIN-CONTAINING PROTEIN"/>
    <property type="match status" value="1"/>
</dbReference>
<protein>
    <submittedName>
        <fullName evidence="3">Gag-pol polyprotein</fullName>
    </submittedName>
</protein>
<feature type="domain" description="Retrotransposon gag" evidence="2">
    <location>
        <begin position="23"/>
        <end position="113"/>
    </location>
</feature>
<evidence type="ECO:0000313" key="4">
    <source>
        <dbReference type="Proteomes" id="UP000265520"/>
    </source>
</evidence>
<dbReference type="InterPro" id="IPR005162">
    <property type="entry name" value="Retrotrans_gag_dom"/>
</dbReference>
<keyword evidence="4" id="KW-1185">Reference proteome</keyword>
<accession>A0A392MUM3</accession>